<protein>
    <submittedName>
        <fullName evidence="1">Uncharacterized protein</fullName>
    </submittedName>
</protein>
<sequence>MRRPGRTLDRAVKGLGVEPCCPPRKTPHTAATVTGGAAHAVYGARDPVSWPPPWVRICSRVGQLTACQPCLGDRFAYPDPPQGLKLPRGAANACDPATWFQGLPMYTRDKRRGSICPRGGCGGSASRCGVVCNSPVGSLCCRNLTSLGPICPFFGF</sequence>
<evidence type="ECO:0000313" key="2">
    <source>
        <dbReference type="Proteomes" id="UP001302812"/>
    </source>
</evidence>
<reference evidence="1" key="1">
    <citation type="journal article" date="2023" name="Mol. Phylogenet. Evol.">
        <title>Genome-scale phylogeny and comparative genomics of the fungal order Sordariales.</title>
        <authorList>
            <person name="Hensen N."/>
            <person name="Bonometti L."/>
            <person name="Westerberg I."/>
            <person name="Brannstrom I.O."/>
            <person name="Guillou S."/>
            <person name="Cros-Aarteil S."/>
            <person name="Calhoun S."/>
            <person name="Haridas S."/>
            <person name="Kuo A."/>
            <person name="Mondo S."/>
            <person name="Pangilinan J."/>
            <person name="Riley R."/>
            <person name="LaButti K."/>
            <person name="Andreopoulos B."/>
            <person name="Lipzen A."/>
            <person name="Chen C."/>
            <person name="Yan M."/>
            <person name="Daum C."/>
            <person name="Ng V."/>
            <person name="Clum A."/>
            <person name="Steindorff A."/>
            <person name="Ohm R.A."/>
            <person name="Martin F."/>
            <person name="Silar P."/>
            <person name="Natvig D.O."/>
            <person name="Lalanne C."/>
            <person name="Gautier V."/>
            <person name="Ament-Velasquez S.L."/>
            <person name="Kruys A."/>
            <person name="Hutchinson M.I."/>
            <person name="Powell A.J."/>
            <person name="Barry K."/>
            <person name="Miller A.N."/>
            <person name="Grigoriev I.V."/>
            <person name="Debuchy R."/>
            <person name="Gladieux P."/>
            <person name="Hiltunen Thoren M."/>
            <person name="Johannesson H."/>
        </authorList>
    </citation>
    <scope>NUCLEOTIDE SEQUENCE</scope>
    <source>
        <strain evidence="1">CBS 508.74</strain>
    </source>
</reference>
<name>A0AAN6QH41_9PEZI</name>
<gene>
    <name evidence="1" type="ORF">N656DRAFT_326096</name>
</gene>
<dbReference type="GeneID" id="89933376"/>
<dbReference type="AlphaFoldDB" id="A0AAN6QH41"/>
<reference evidence="1" key="2">
    <citation type="submission" date="2023-05" db="EMBL/GenBank/DDBJ databases">
        <authorList>
            <consortium name="Lawrence Berkeley National Laboratory"/>
            <person name="Steindorff A."/>
            <person name="Hensen N."/>
            <person name="Bonometti L."/>
            <person name="Westerberg I."/>
            <person name="Brannstrom I.O."/>
            <person name="Guillou S."/>
            <person name="Cros-Aarteil S."/>
            <person name="Calhoun S."/>
            <person name="Haridas S."/>
            <person name="Kuo A."/>
            <person name="Mondo S."/>
            <person name="Pangilinan J."/>
            <person name="Riley R."/>
            <person name="Labutti K."/>
            <person name="Andreopoulos B."/>
            <person name="Lipzen A."/>
            <person name="Chen C."/>
            <person name="Yanf M."/>
            <person name="Daum C."/>
            <person name="Ng V."/>
            <person name="Clum A."/>
            <person name="Ohm R."/>
            <person name="Martin F."/>
            <person name="Silar P."/>
            <person name="Natvig D."/>
            <person name="Lalanne C."/>
            <person name="Gautier V."/>
            <person name="Ament-Velasquez S.L."/>
            <person name="Kruys A."/>
            <person name="Hutchinson M.I."/>
            <person name="Powell A.J."/>
            <person name="Barry K."/>
            <person name="Miller A.N."/>
            <person name="Grigoriev I.V."/>
            <person name="Debuchy R."/>
            <person name="Gladieux P."/>
            <person name="Thoren M.H."/>
            <person name="Johannesson H."/>
        </authorList>
    </citation>
    <scope>NUCLEOTIDE SEQUENCE</scope>
    <source>
        <strain evidence="1">CBS 508.74</strain>
    </source>
</reference>
<dbReference type="RefSeq" id="XP_064667121.1">
    <property type="nucleotide sequence ID" value="XM_064809253.1"/>
</dbReference>
<proteinExistence type="predicted"/>
<comment type="caution">
    <text evidence="1">The sequence shown here is derived from an EMBL/GenBank/DDBJ whole genome shotgun (WGS) entry which is preliminary data.</text>
</comment>
<dbReference type="EMBL" id="MU853355">
    <property type="protein sequence ID" value="KAK4109551.1"/>
    <property type="molecule type" value="Genomic_DNA"/>
</dbReference>
<evidence type="ECO:0000313" key="1">
    <source>
        <dbReference type="EMBL" id="KAK4109551.1"/>
    </source>
</evidence>
<accession>A0AAN6QH41</accession>
<dbReference type="Proteomes" id="UP001302812">
    <property type="component" value="Unassembled WGS sequence"/>
</dbReference>
<organism evidence="1 2">
    <name type="scientific">Canariomyces notabilis</name>
    <dbReference type="NCBI Taxonomy" id="2074819"/>
    <lineage>
        <taxon>Eukaryota</taxon>
        <taxon>Fungi</taxon>
        <taxon>Dikarya</taxon>
        <taxon>Ascomycota</taxon>
        <taxon>Pezizomycotina</taxon>
        <taxon>Sordariomycetes</taxon>
        <taxon>Sordariomycetidae</taxon>
        <taxon>Sordariales</taxon>
        <taxon>Chaetomiaceae</taxon>
        <taxon>Canariomyces</taxon>
    </lineage>
</organism>
<keyword evidence="2" id="KW-1185">Reference proteome</keyword>